<name>M8A641_TRIUA</name>
<protein>
    <submittedName>
        <fullName evidence="2">Uncharacterized protein</fullName>
    </submittedName>
</protein>
<proteinExistence type="predicted"/>
<reference evidence="2" key="1">
    <citation type="journal article" date="2013" name="Nature">
        <title>Draft genome of the wheat A-genome progenitor Triticum urartu.</title>
        <authorList>
            <person name="Ling H.Q."/>
            <person name="Zhao S."/>
            <person name="Liu D."/>
            <person name="Wang J."/>
            <person name="Sun H."/>
            <person name="Zhang C."/>
            <person name="Fan H."/>
            <person name="Li D."/>
            <person name="Dong L."/>
            <person name="Tao Y."/>
            <person name="Gao C."/>
            <person name="Wu H."/>
            <person name="Li Y."/>
            <person name="Cui Y."/>
            <person name="Guo X."/>
            <person name="Zheng S."/>
            <person name="Wang B."/>
            <person name="Yu K."/>
            <person name="Liang Q."/>
            <person name="Yang W."/>
            <person name="Lou X."/>
            <person name="Chen J."/>
            <person name="Feng M."/>
            <person name="Jian J."/>
            <person name="Zhang X."/>
            <person name="Luo G."/>
            <person name="Jiang Y."/>
            <person name="Liu J."/>
            <person name="Wang Z."/>
            <person name="Sha Y."/>
            <person name="Zhang B."/>
            <person name="Wu H."/>
            <person name="Tang D."/>
            <person name="Shen Q."/>
            <person name="Xue P."/>
            <person name="Zou S."/>
            <person name="Wang X."/>
            <person name="Liu X."/>
            <person name="Wang F."/>
            <person name="Yang Y."/>
            <person name="An X."/>
            <person name="Dong Z."/>
            <person name="Zhang K."/>
            <person name="Zhang X."/>
            <person name="Luo M.C."/>
            <person name="Dvorak J."/>
            <person name="Tong Y."/>
            <person name="Wang J."/>
            <person name="Yang H."/>
            <person name="Li Z."/>
            <person name="Wang D."/>
            <person name="Zhang A."/>
            <person name="Wang J."/>
        </authorList>
    </citation>
    <scope>NUCLEOTIDE SEQUENCE</scope>
</reference>
<evidence type="ECO:0000256" key="1">
    <source>
        <dbReference type="SAM" id="MobiDB-lite"/>
    </source>
</evidence>
<gene>
    <name evidence="2" type="ORF">TRIUR3_13665</name>
</gene>
<feature type="region of interest" description="Disordered" evidence="1">
    <location>
        <begin position="441"/>
        <end position="477"/>
    </location>
</feature>
<evidence type="ECO:0000313" key="2">
    <source>
        <dbReference type="EMBL" id="EMS55904.1"/>
    </source>
</evidence>
<dbReference type="AlphaFoldDB" id="M8A641"/>
<sequence>MACLTGGCVWCACVVSGWGRGKIEGPRGVFLVGHAKVQTATQLLQICSGLRENDSLECSADRQGASLDDKSRQIWSGHYNPDIFWSFEGLLCRCPYHLNNQHIKRHGFCTRASISPPHLPLQCDGSPMMTTREVQLPTPHTGSRARSRDRHWRVLVGGGEEDGQWQPPEAPSRRHLAAAARHGLPPRVLEMGNLVAGDVYMVDSILIVGNNITDQSFIESHKMCEKCENRVLKKVMRVYPKQCPKHVERKDAHGHLLAQADAIPLWQLGWVDGEAWWRPVAASGKKTMSAAAAVYSGMAVVWQPSHRRRRSTSDAHAHTDRHTDGAAGGHGAEQGCECLPFRTEIIMTHALFNSEIDGIPCMQYIKLIYDLRDYVPRFTKAKVVLSTGTGSITIKNTGMALSLVIYNARDTTWSSSTTLRPPHDASNPPKRVTSMVAVASCSSSPSHRHRSPHPLPRAASGNGEEETEKWPDGQSTHLLIGLGGGMKKVKVKKASWTLGGGTNRGSVRREPNIYGLLL</sequence>
<feature type="compositionally biased region" description="Basic and acidic residues" evidence="1">
    <location>
        <begin position="311"/>
        <end position="324"/>
    </location>
</feature>
<organism evidence="2">
    <name type="scientific">Triticum urartu</name>
    <name type="common">Red wild einkorn</name>
    <name type="synonym">Crithodium urartu</name>
    <dbReference type="NCBI Taxonomy" id="4572"/>
    <lineage>
        <taxon>Eukaryota</taxon>
        <taxon>Viridiplantae</taxon>
        <taxon>Streptophyta</taxon>
        <taxon>Embryophyta</taxon>
        <taxon>Tracheophyta</taxon>
        <taxon>Spermatophyta</taxon>
        <taxon>Magnoliopsida</taxon>
        <taxon>Liliopsida</taxon>
        <taxon>Poales</taxon>
        <taxon>Poaceae</taxon>
        <taxon>BOP clade</taxon>
        <taxon>Pooideae</taxon>
        <taxon>Triticodae</taxon>
        <taxon>Triticeae</taxon>
        <taxon>Triticinae</taxon>
        <taxon>Triticum</taxon>
    </lineage>
</organism>
<feature type="region of interest" description="Disordered" evidence="1">
    <location>
        <begin position="305"/>
        <end position="332"/>
    </location>
</feature>
<dbReference type="EMBL" id="KD165247">
    <property type="protein sequence ID" value="EMS55904.1"/>
    <property type="molecule type" value="Genomic_DNA"/>
</dbReference>
<accession>M8A641</accession>